<dbReference type="EMBL" id="MLJW01000979">
    <property type="protein sequence ID" value="OIQ81024.1"/>
    <property type="molecule type" value="Genomic_DNA"/>
</dbReference>
<name>A0A1J5QC83_9ZZZZ</name>
<protein>
    <submittedName>
        <fullName evidence="2">Uncharacterized protein</fullName>
    </submittedName>
</protein>
<organism evidence="2">
    <name type="scientific">mine drainage metagenome</name>
    <dbReference type="NCBI Taxonomy" id="410659"/>
    <lineage>
        <taxon>unclassified sequences</taxon>
        <taxon>metagenomes</taxon>
        <taxon>ecological metagenomes</taxon>
    </lineage>
</organism>
<gene>
    <name evidence="2" type="ORF">GALL_372010</name>
</gene>
<dbReference type="AlphaFoldDB" id="A0A1J5QC83"/>
<feature type="region of interest" description="Disordered" evidence="1">
    <location>
        <begin position="26"/>
        <end position="52"/>
    </location>
</feature>
<accession>A0A1J5QC83</accession>
<evidence type="ECO:0000256" key="1">
    <source>
        <dbReference type="SAM" id="MobiDB-lite"/>
    </source>
</evidence>
<reference evidence="2" key="1">
    <citation type="submission" date="2016-10" db="EMBL/GenBank/DDBJ databases">
        <title>Sequence of Gallionella enrichment culture.</title>
        <authorList>
            <person name="Poehlein A."/>
            <person name="Muehling M."/>
            <person name="Daniel R."/>
        </authorList>
    </citation>
    <scope>NUCLEOTIDE SEQUENCE</scope>
</reference>
<sequence>MLGRDVVVAERTRLLAGRVDQHRHRARRRRLGDRRARGAGETDELGPDLAADRRTVGPDRVEETAGDAGLLREQRAEQVRRLEVRVAGRGRLLDRVADRFLRLGRELEVHRVLLSVLGVLLGVLERPARANGSRLERIPLNSDRPARGSGAEDGPSPSPLPTVASRGTIDPCPTTRRPLPT</sequence>
<proteinExistence type="predicted"/>
<feature type="region of interest" description="Disordered" evidence="1">
    <location>
        <begin position="135"/>
        <end position="181"/>
    </location>
</feature>
<comment type="caution">
    <text evidence="2">The sequence shown here is derived from an EMBL/GenBank/DDBJ whole genome shotgun (WGS) entry which is preliminary data.</text>
</comment>
<evidence type="ECO:0000313" key="2">
    <source>
        <dbReference type="EMBL" id="OIQ81024.1"/>
    </source>
</evidence>